<gene>
    <name evidence="1" type="ORF">SMTD_LOCUS18222</name>
</gene>
<dbReference type="Pfam" id="PF16064">
    <property type="entry name" value="DUF4806"/>
    <property type="match status" value="1"/>
</dbReference>
<accession>A0A183PV35</accession>
<dbReference type="Proteomes" id="UP000269396">
    <property type="component" value="Unassembled WGS sequence"/>
</dbReference>
<proteinExistence type="predicted"/>
<evidence type="ECO:0000313" key="1">
    <source>
        <dbReference type="EMBL" id="VDP76498.1"/>
    </source>
</evidence>
<dbReference type="AlphaFoldDB" id="A0A183PV35"/>
<keyword evidence="2" id="KW-1185">Reference proteome</keyword>
<protein>
    <submittedName>
        <fullName evidence="1">Uncharacterized protein</fullName>
    </submittedName>
</protein>
<reference evidence="1 2" key="1">
    <citation type="submission" date="2018-11" db="EMBL/GenBank/DDBJ databases">
        <authorList>
            <consortium name="Pathogen Informatics"/>
        </authorList>
    </citation>
    <scope>NUCLEOTIDE SEQUENCE [LARGE SCALE GENOMIC DNA]</scope>
    <source>
        <strain>Denwood</strain>
        <strain evidence="2">Zambia</strain>
    </source>
</reference>
<evidence type="ECO:0000313" key="2">
    <source>
        <dbReference type="Proteomes" id="UP000269396"/>
    </source>
</evidence>
<dbReference type="InterPro" id="IPR032071">
    <property type="entry name" value="DUF4806"/>
</dbReference>
<name>A0A183PV35_9TREM</name>
<dbReference type="EMBL" id="UZAL01040090">
    <property type="protein sequence ID" value="VDP76498.1"/>
    <property type="molecule type" value="Genomic_DNA"/>
</dbReference>
<organism evidence="1 2">
    <name type="scientific">Schistosoma mattheei</name>
    <dbReference type="NCBI Taxonomy" id="31246"/>
    <lineage>
        <taxon>Eukaryota</taxon>
        <taxon>Metazoa</taxon>
        <taxon>Spiralia</taxon>
        <taxon>Lophotrochozoa</taxon>
        <taxon>Platyhelminthes</taxon>
        <taxon>Trematoda</taxon>
        <taxon>Digenea</taxon>
        <taxon>Strigeidida</taxon>
        <taxon>Schistosomatoidea</taxon>
        <taxon>Schistosomatidae</taxon>
        <taxon>Schistosoma</taxon>
    </lineage>
</organism>
<sequence>MDVAEMQAGNSHVQYPKFRLFEKVVSPIANYVSLVFTCLRAISTQLETSPSTSECKRVGGAIAARLYTMMHKMSSAMTDLSINVKQLLSKSNEREKPHQFDCGLSSQQFPLSSEEELQILETGLQQKETRGRFMAMVTRLSGDDPKTSMQYVLSYLLTPEVASNFMLLGPSSKRPLQKCRFSAAYEATHI</sequence>